<keyword evidence="4" id="KW-0808">Transferase</keyword>
<dbReference type="NCBIfam" id="TIGR02070">
    <property type="entry name" value="mono_pep_trsgly"/>
    <property type="match status" value="1"/>
</dbReference>
<dbReference type="InterPro" id="IPR023346">
    <property type="entry name" value="Lysozyme-like_dom_sf"/>
</dbReference>
<dbReference type="Pfam" id="PF00912">
    <property type="entry name" value="Transgly"/>
    <property type="match status" value="1"/>
</dbReference>
<dbReference type="GO" id="GO:0009274">
    <property type="term" value="C:peptidoglycan-based cell wall"/>
    <property type="evidence" value="ECO:0007669"/>
    <property type="project" value="InterPro"/>
</dbReference>
<keyword evidence="7" id="KW-0573">Peptidoglycan synthesis</keyword>
<dbReference type="GO" id="GO:0016763">
    <property type="term" value="F:pentosyltransferase activity"/>
    <property type="evidence" value="ECO:0007669"/>
    <property type="project" value="InterPro"/>
</dbReference>
<keyword evidence="9" id="KW-0472">Membrane</keyword>
<evidence type="ECO:0000313" key="12">
    <source>
        <dbReference type="EMBL" id="AKO65929.1"/>
    </source>
</evidence>
<dbReference type="InterPro" id="IPR001264">
    <property type="entry name" value="Glyco_trans_51"/>
</dbReference>
<organism evidence="12 13">
    <name type="scientific">Methylophilales bacterium MBRS-H7</name>
    <dbReference type="NCBI Taxonomy" id="1623450"/>
    <lineage>
        <taxon>Bacteria</taxon>
        <taxon>Pseudomonadati</taxon>
        <taxon>Pseudomonadota</taxon>
        <taxon>Betaproteobacteria</taxon>
        <taxon>Nitrosomonadales</taxon>
        <taxon>OM43 clade</taxon>
    </lineage>
</organism>
<dbReference type="PANTHER" id="PTHR30400:SF0">
    <property type="entry name" value="BIOSYNTHETIC PEPTIDOGLYCAN TRANSGLYCOSYLASE"/>
    <property type="match status" value="1"/>
</dbReference>
<evidence type="ECO:0000259" key="11">
    <source>
        <dbReference type="Pfam" id="PF00912"/>
    </source>
</evidence>
<evidence type="ECO:0000256" key="3">
    <source>
        <dbReference type="ARBA" id="ARBA00022676"/>
    </source>
</evidence>
<keyword evidence="8" id="KW-1133">Transmembrane helix</keyword>
<dbReference type="EMBL" id="CP011002">
    <property type="protein sequence ID" value="AKO65929.1"/>
    <property type="molecule type" value="Genomic_DNA"/>
</dbReference>
<dbReference type="Proteomes" id="UP000066549">
    <property type="component" value="Chromosome"/>
</dbReference>
<sequence>MISSLKKIFVAITILTIGYLVFLTPKIIEIYKFKSINPKTTSMMKYQLGVDYAKNIKIDWVVYEMINNSMKRAVVAAEDDRFMQHSGIDIRSIKDAYIDNLHQKNKRGGSTISQQLVKNLFLNPSKNIYRKINEAALVIFLEIFLSKKRILELYLNIAEWGDGLYGIKNASQFYFNVDPMSLNSYQSAKLASMLTNPRKYQKDRHSEFLTKKTNQIFRRMDYSNIP</sequence>
<name>A0A0H4IZK0_9PROT</name>
<keyword evidence="5" id="KW-0812">Transmembrane</keyword>
<evidence type="ECO:0000256" key="10">
    <source>
        <dbReference type="ARBA" id="ARBA00023316"/>
    </source>
</evidence>
<dbReference type="PATRIC" id="fig|1623450.3.peg.840"/>
<dbReference type="SUPFAM" id="SSF53955">
    <property type="entry name" value="Lysozyme-like"/>
    <property type="match status" value="1"/>
</dbReference>
<dbReference type="AlphaFoldDB" id="A0A0H4IZK0"/>
<dbReference type="GO" id="GO:0016020">
    <property type="term" value="C:membrane"/>
    <property type="evidence" value="ECO:0007669"/>
    <property type="project" value="InterPro"/>
</dbReference>
<evidence type="ECO:0000256" key="9">
    <source>
        <dbReference type="ARBA" id="ARBA00023136"/>
    </source>
</evidence>
<dbReference type="InterPro" id="IPR011812">
    <property type="entry name" value="Pep_trsgly"/>
</dbReference>
<reference evidence="12 13" key="1">
    <citation type="submission" date="2015-03" db="EMBL/GenBank/DDBJ databases">
        <title>Comparative analysis of the OM43 clade including a novel species from Red Sea uncovers genomic and metabolic diversity among marine methylotrophs.</title>
        <authorList>
            <person name="Jimenez-Infante F."/>
            <person name="Ngugi D.K."/>
            <person name="Vinu M."/>
            <person name="Alam I."/>
            <person name="Kamau A."/>
            <person name="Blom J."/>
            <person name="Bajic V.B."/>
            <person name="Stingl U."/>
        </authorList>
    </citation>
    <scope>NUCLEOTIDE SEQUENCE [LARGE SCALE GENOMIC DNA]</scope>
    <source>
        <strain evidence="12 13">MBRSH7</strain>
    </source>
</reference>
<keyword evidence="6" id="KW-0133">Cell shape</keyword>
<evidence type="ECO:0000256" key="1">
    <source>
        <dbReference type="ARBA" id="ARBA00022475"/>
    </source>
</evidence>
<proteinExistence type="predicted"/>
<evidence type="ECO:0000256" key="5">
    <source>
        <dbReference type="ARBA" id="ARBA00022692"/>
    </source>
</evidence>
<evidence type="ECO:0000313" key="13">
    <source>
        <dbReference type="Proteomes" id="UP000066549"/>
    </source>
</evidence>
<keyword evidence="13" id="KW-1185">Reference proteome</keyword>
<keyword evidence="3" id="KW-0328">Glycosyltransferase</keyword>
<dbReference type="GO" id="GO:0071555">
    <property type="term" value="P:cell wall organization"/>
    <property type="evidence" value="ECO:0007669"/>
    <property type="project" value="UniProtKB-KW"/>
</dbReference>
<evidence type="ECO:0000256" key="6">
    <source>
        <dbReference type="ARBA" id="ARBA00022960"/>
    </source>
</evidence>
<dbReference type="GO" id="GO:0008360">
    <property type="term" value="P:regulation of cell shape"/>
    <property type="evidence" value="ECO:0007669"/>
    <property type="project" value="UniProtKB-KW"/>
</dbReference>
<evidence type="ECO:0000256" key="8">
    <source>
        <dbReference type="ARBA" id="ARBA00022989"/>
    </source>
</evidence>
<keyword evidence="2" id="KW-0997">Cell inner membrane</keyword>
<dbReference type="InterPro" id="IPR036950">
    <property type="entry name" value="PBP_transglycosylase"/>
</dbReference>
<feature type="domain" description="Glycosyl transferase family 51" evidence="11">
    <location>
        <begin position="55"/>
        <end position="220"/>
    </location>
</feature>
<gene>
    <name evidence="12" type="ORF">VI33_04235</name>
</gene>
<keyword evidence="1" id="KW-1003">Cell membrane</keyword>
<accession>A0A0H4IZK0</accession>
<evidence type="ECO:0000256" key="4">
    <source>
        <dbReference type="ARBA" id="ARBA00022679"/>
    </source>
</evidence>
<protein>
    <recommendedName>
        <fullName evidence="11">Glycosyl transferase family 51 domain-containing protein</fullName>
    </recommendedName>
</protein>
<keyword evidence="10" id="KW-0961">Cell wall biogenesis/degradation</keyword>
<dbReference type="GO" id="GO:0009252">
    <property type="term" value="P:peptidoglycan biosynthetic process"/>
    <property type="evidence" value="ECO:0007669"/>
    <property type="project" value="UniProtKB-KW"/>
</dbReference>
<evidence type="ECO:0000256" key="2">
    <source>
        <dbReference type="ARBA" id="ARBA00022519"/>
    </source>
</evidence>
<dbReference type="PANTHER" id="PTHR30400">
    <property type="entry name" value="MONOFUNCTIONAL BIOSYNTHETIC PEPTIDOGLYCAN TRANSGLYCOSYLASE"/>
    <property type="match status" value="1"/>
</dbReference>
<evidence type="ECO:0000256" key="7">
    <source>
        <dbReference type="ARBA" id="ARBA00022984"/>
    </source>
</evidence>
<dbReference type="Gene3D" id="1.10.3810.10">
    <property type="entry name" value="Biosynthetic peptidoglycan transglycosylase-like"/>
    <property type="match status" value="1"/>
</dbReference>